<keyword evidence="1" id="KW-0732">Signal</keyword>
<reference evidence="3" key="1">
    <citation type="submission" date="2025-08" db="UniProtKB">
        <authorList>
            <consortium name="RefSeq"/>
        </authorList>
    </citation>
    <scope>IDENTIFICATION</scope>
    <source>
        <tissue evidence="3">Gonad</tissue>
    </source>
</reference>
<feature type="chain" id="PRO_5028294562" evidence="1">
    <location>
        <begin position="19"/>
        <end position="153"/>
    </location>
</feature>
<feature type="signal peptide" evidence="1">
    <location>
        <begin position="1"/>
        <end position="18"/>
    </location>
</feature>
<dbReference type="AlphaFoldDB" id="A0A6P4YCT9"/>
<dbReference type="KEGG" id="bbel:109462600"/>
<protein>
    <submittedName>
        <fullName evidence="3">Uncharacterized protein LOC109462600</fullName>
    </submittedName>
</protein>
<dbReference type="Proteomes" id="UP000515135">
    <property type="component" value="Unplaced"/>
</dbReference>
<proteinExistence type="predicted"/>
<dbReference type="RefSeq" id="XP_019614726.1">
    <property type="nucleotide sequence ID" value="XM_019759167.1"/>
</dbReference>
<gene>
    <name evidence="3" type="primary">LOC109462600</name>
</gene>
<sequence length="153" mass="17194">MARMILLLFVVLVGSAMANTRTCFCEIRTGIDRTSPEFMDVDDRIYDNFLVTCNYAKERCPDDCRSDAATELGGTVNPLDHNAGINACNELRREVTPDNPVHLYAHYSTSNCDQQGFHYLGELCCWELNFGPGFPLQYLYNPSCSVDQHPLTG</sequence>
<organism evidence="2 3">
    <name type="scientific">Branchiostoma belcheri</name>
    <name type="common">Amphioxus</name>
    <dbReference type="NCBI Taxonomy" id="7741"/>
    <lineage>
        <taxon>Eukaryota</taxon>
        <taxon>Metazoa</taxon>
        <taxon>Chordata</taxon>
        <taxon>Cephalochordata</taxon>
        <taxon>Leptocardii</taxon>
        <taxon>Amphioxiformes</taxon>
        <taxon>Branchiostomatidae</taxon>
        <taxon>Branchiostoma</taxon>
    </lineage>
</organism>
<evidence type="ECO:0000313" key="3">
    <source>
        <dbReference type="RefSeq" id="XP_019614726.1"/>
    </source>
</evidence>
<name>A0A6P4YCT9_BRABE</name>
<evidence type="ECO:0000256" key="1">
    <source>
        <dbReference type="SAM" id="SignalP"/>
    </source>
</evidence>
<dbReference type="GeneID" id="109462600"/>
<accession>A0A6P4YCT9</accession>
<evidence type="ECO:0000313" key="2">
    <source>
        <dbReference type="Proteomes" id="UP000515135"/>
    </source>
</evidence>
<keyword evidence="2" id="KW-1185">Reference proteome</keyword>